<proteinExistence type="inferred from homology"/>
<comment type="caution">
    <text evidence="7">The sequence shown here is derived from an EMBL/GenBank/DDBJ whole genome shotgun (WGS) entry which is preliminary data.</text>
</comment>
<keyword evidence="5" id="KW-0007">Acetylation</keyword>
<name>A0AAN9BK95_9CAEN</name>
<evidence type="ECO:0000256" key="2">
    <source>
        <dbReference type="ARBA" id="ARBA00022723"/>
    </source>
</evidence>
<protein>
    <recommendedName>
        <fullName evidence="6">5'-nucleotidase domain-containing protein 1</fullName>
    </recommendedName>
</protein>
<evidence type="ECO:0000313" key="8">
    <source>
        <dbReference type="Proteomes" id="UP001374579"/>
    </source>
</evidence>
<dbReference type="SUPFAM" id="SSF56784">
    <property type="entry name" value="HAD-like"/>
    <property type="match status" value="1"/>
</dbReference>
<dbReference type="FunFam" id="3.40.50.1000:FF:000086">
    <property type="entry name" value="LD24878p"/>
    <property type="match status" value="1"/>
</dbReference>
<organism evidence="7 8">
    <name type="scientific">Littorina saxatilis</name>
    <dbReference type="NCBI Taxonomy" id="31220"/>
    <lineage>
        <taxon>Eukaryota</taxon>
        <taxon>Metazoa</taxon>
        <taxon>Spiralia</taxon>
        <taxon>Lophotrochozoa</taxon>
        <taxon>Mollusca</taxon>
        <taxon>Gastropoda</taxon>
        <taxon>Caenogastropoda</taxon>
        <taxon>Littorinimorpha</taxon>
        <taxon>Littorinoidea</taxon>
        <taxon>Littorinidae</taxon>
        <taxon>Littorina</taxon>
    </lineage>
</organism>
<dbReference type="InterPro" id="IPR036412">
    <property type="entry name" value="HAD-like_sf"/>
</dbReference>
<evidence type="ECO:0000313" key="7">
    <source>
        <dbReference type="EMBL" id="KAK7107693.1"/>
    </source>
</evidence>
<dbReference type="EMBL" id="JBAMIC010000004">
    <property type="protein sequence ID" value="KAK7107693.1"/>
    <property type="molecule type" value="Genomic_DNA"/>
</dbReference>
<gene>
    <name evidence="7" type="ORF">V1264_015573</name>
</gene>
<keyword evidence="8" id="KW-1185">Reference proteome</keyword>
<keyword evidence="2" id="KW-0479">Metal-binding</keyword>
<dbReference type="Pfam" id="PF05761">
    <property type="entry name" value="5_nucleotid"/>
    <property type="match status" value="1"/>
</dbReference>
<dbReference type="InterPro" id="IPR008380">
    <property type="entry name" value="HAD-SF_hydro_IG_5-nucl"/>
</dbReference>
<evidence type="ECO:0000256" key="3">
    <source>
        <dbReference type="ARBA" id="ARBA00022801"/>
    </source>
</evidence>
<accession>A0AAN9BK95</accession>
<sequence>MAAKGSLTAKGSINFQDYDAYGFDLDHTIAKYKLVTLFNVAYDCVTNFLVNERDYDPCIKEDLLKYKDFICKGLFLDVSKGNVIKLGNDGTILKATHGTHLMSREDVQKVYGKDMQWEMTATVRKHLRNTTSEYRFFENYFDCPGLVATARIIDSIDQKNESLDLAEKEKLYSKAWKDTLDSLHNMYSPKNFSAEKGGYFQIVRNDPSRFVEECSADIKRWLKSLQQPGKIVFLLTSSQIDYAECLLEVCLGKEWQSYFDISLFHGRKPGFFTDGNPFYALEKEEETEVVTELQRNGCYSQGNIDDFNKFMAKELGKEDLKVAYFGDNICSDSYPSKHFANWGTVLVLEEMDAEGYLCSDGTVPGHEQDAEGYLCSDGTVPGHEQDAENEDTGRGVKRRKVLEHSSLVTQEEMDYMLTDFWGPFLVHREGKPKAPVEMNTFWGDVIGKYSDIAVPSLEYLAGVPLDHEFDSFCGNPKNTLGFHPGRPSSLLP</sequence>
<dbReference type="InterPro" id="IPR023214">
    <property type="entry name" value="HAD_sf"/>
</dbReference>
<dbReference type="GO" id="GO:0046872">
    <property type="term" value="F:metal ion binding"/>
    <property type="evidence" value="ECO:0007669"/>
    <property type="project" value="UniProtKB-KW"/>
</dbReference>
<evidence type="ECO:0000256" key="5">
    <source>
        <dbReference type="ARBA" id="ARBA00022990"/>
    </source>
</evidence>
<dbReference type="GO" id="GO:0008253">
    <property type="term" value="F:5'-nucleotidase activity"/>
    <property type="evidence" value="ECO:0007669"/>
    <property type="project" value="TreeGrafter"/>
</dbReference>
<evidence type="ECO:0000256" key="4">
    <source>
        <dbReference type="ARBA" id="ARBA00022842"/>
    </source>
</evidence>
<keyword evidence="3" id="KW-0378">Hydrolase</keyword>
<keyword evidence="4" id="KW-0460">Magnesium</keyword>
<dbReference type="Proteomes" id="UP001374579">
    <property type="component" value="Unassembled WGS sequence"/>
</dbReference>
<evidence type="ECO:0000256" key="6">
    <source>
        <dbReference type="ARBA" id="ARBA00069357"/>
    </source>
</evidence>
<dbReference type="PANTHER" id="PTHR12103">
    <property type="entry name" value="5'-NUCLEOTIDASE DOMAIN-CONTAINING"/>
    <property type="match status" value="1"/>
</dbReference>
<evidence type="ECO:0000256" key="1">
    <source>
        <dbReference type="ARBA" id="ARBA00009589"/>
    </source>
</evidence>
<comment type="similarity">
    <text evidence="1">Belongs to the 5'(3')-deoxyribonucleotidase family.</text>
</comment>
<reference evidence="7 8" key="1">
    <citation type="submission" date="2024-02" db="EMBL/GenBank/DDBJ databases">
        <title>Chromosome-scale genome assembly of the rough periwinkle Littorina saxatilis.</title>
        <authorList>
            <person name="De Jode A."/>
            <person name="Faria R."/>
            <person name="Formenti G."/>
            <person name="Sims Y."/>
            <person name="Smith T.P."/>
            <person name="Tracey A."/>
            <person name="Wood J.M.D."/>
            <person name="Zagrodzka Z.B."/>
            <person name="Johannesson K."/>
            <person name="Butlin R.K."/>
            <person name="Leder E.H."/>
        </authorList>
    </citation>
    <scope>NUCLEOTIDE SEQUENCE [LARGE SCALE GENOMIC DNA]</scope>
    <source>
        <strain evidence="7">Snail1</strain>
        <tissue evidence="7">Muscle</tissue>
    </source>
</reference>
<dbReference type="Gene3D" id="3.40.50.1000">
    <property type="entry name" value="HAD superfamily/HAD-like"/>
    <property type="match status" value="1"/>
</dbReference>
<dbReference type="AlphaFoldDB" id="A0AAN9BK95"/>
<dbReference type="PANTHER" id="PTHR12103:SF38">
    <property type="entry name" value="5'-NUCLEOTIDASE DOMAIN-CONTAINING PROTEIN 1"/>
    <property type="match status" value="1"/>
</dbReference>